<protein>
    <recommendedName>
        <fullName evidence="5">Membrane spanning 4-domains A12</fullName>
    </recommendedName>
</protein>
<dbReference type="GeneTree" id="ENSGT00940000162443"/>
<dbReference type="eggNOG" id="ENOG502S2RH">
    <property type="taxonomic scope" value="Eukaryota"/>
</dbReference>
<keyword evidence="2" id="KW-0472">Membrane</keyword>
<dbReference type="STRING" id="13616.ENSMODP00000038334"/>
<evidence type="ECO:0000313" key="4">
    <source>
        <dbReference type="Proteomes" id="UP000002280"/>
    </source>
</evidence>
<evidence type="ECO:0000256" key="1">
    <source>
        <dbReference type="SAM" id="MobiDB-lite"/>
    </source>
</evidence>
<dbReference type="Ensembl" id="ENSMODT00000039934.2">
    <property type="protein sequence ID" value="ENSMODP00000038334.2"/>
    <property type="gene ID" value="ENSMODG00000025545.2"/>
</dbReference>
<feature type="region of interest" description="Disordered" evidence="1">
    <location>
        <begin position="1"/>
        <end position="42"/>
    </location>
</feature>
<evidence type="ECO:0008006" key="5">
    <source>
        <dbReference type="Google" id="ProtNLM"/>
    </source>
</evidence>
<reference evidence="3" key="2">
    <citation type="submission" date="2025-08" db="UniProtKB">
        <authorList>
            <consortium name="Ensembl"/>
        </authorList>
    </citation>
    <scope>IDENTIFICATION</scope>
</reference>
<evidence type="ECO:0000256" key="2">
    <source>
        <dbReference type="SAM" id="Phobius"/>
    </source>
</evidence>
<evidence type="ECO:0000313" key="3">
    <source>
        <dbReference type="Ensembl" id="ENSMODP00000038334.2"/>
    </source>
</evidence>
<keyword evidence="4" id="KW-1185">Reference proteome</keyword>
<dbReference type="OMA" id="YWMVLSG"/>
<dbReference type="InParanoid" id="F6UJ77"/>
<reference evidence="3 4" key="1">
    <citation type="journal article" date="2007" name="Nature">
        <title>Genome of the marsupial Monodelphis domestica reveals innovation in non-coding sequences.</title>
        <authorList>
            <person name="Mikkelsen T.S."/>
            <person name="Wakefield M.J."/>
            <person name="Aken B."/>
            <person name="Amemiya C.T."/>
            <person name="Chang J.L."/>
            <person name="Duke S."/>
            <person name="Garber M."/>
            <person name="Gentles A.J."/>
            <person name="Goodstadt L."/>
            <person name="Heger A."/>
            <person name="Jurka J."/>
            <person name="Kamal M."/>
            <person name="Mauceli E."/>
            <person name="Searle S.M."/>
            <person name="Sharpe T."/>
            <person name="Baker M.L."/>
            <person name="Batzer M.A."/>
            <person name="Benos P.V."/>
            <person name="Belov K."/>
            <person name="Clamp M."/>
            <person name="Cook A."/>
            <person name="Cuff J."/>
            <person name="Das R."/>
            <person name="Davidow L."/>
            <person name="Deakin J.E."/>
            <person name="Fazzari M.J."/>
            <person name="Glass J.L."/>
            <person name="Grabherr M."/>
            <person name="Greally J.M."/>
            <person name="Gu W."/>
            <person name="Hore T.A."/>
            <person name="Huttley G.A."/>
            <person name="Kleber M."/>
            <person name="Jirtle R.L."/>
            <person name="Koina E."/>
            <person name="Lee J.T."/>
            <person name="Mahony S."/>
            <person name="Marra M.A."/>
            <person name="Miller R.D."/>
            <person name="Nicholls R.D."/>
            <person name="Oda M."/>
            <person name="Papenfuss A.T."/>
            <person name="Parra Z.E."/>
            <person name="Pollock D.D."/>
            <person name="Ray D.A."/>
            <person name="Schein J.E."/>
            <person name="Speed T.P."/>
            <person name="Thompson K."/>
            <person name="VandeBerg J.L."/>
            <person name="Wade C.M."/>
            <person name="Walker J.A."/>
            <person name="Waters P.D."/>
            <person name="Webber C."/>
            <person name="Weidman J.R."/>
            <person name="Xie X."/>
            <person name="Zody M.C."/>
            <person name="Baldwin J."/>
            <person name="Abdouelleil A."/>
            <person name="Abdulkadir J."/>
            <person name="Abebe A."/>
            <person name="Abera B."/>
            <person name="Abreu J."/>
            <person name="Acer S.C."/>
            <person name="Aftuck L."/>
            <person name="Alexander A."/>
            <person name="An P."/>
            <person name="Anderson E."/>
            <person name="Anderson S."/>
            <person name="Arachi H."/>
            <person name="Azer M."/>
            <person name="Bachantsang P."/>
            <person name="Barry A."/>
            <person name="Bayul T."/>
            <person name="Berlin A."/>
            <person name="Bessette D."/>
            <person name="Bloom T."/>
            <person name="Bloom T."/>
            <person name="Boguslavskiy L."/>
            <person name="Bonnet C."/>
            <person name="Boukhgalter B."/>
            <person name="Bourzgui I."/>
            <person name="Brown A."/>
            <person name="Cahill P."/>
            <person name="Channer S."/>
            <person name="Cheshatsang Y."/>
            <person name="Chuda L."/>
            <person name="Citroen M."/>
            <person name="Collymore A."/>
            <person name="Cooke P."/>
            <person name="Costello M."/>
            <person name="D'Aco K."/>
            <person name="Daza R."/>
            <person name="De Haan G."/>
            <person name="DeGray S."/>
            <person name="DeMaso C."/>
            <person name="Dhargay N."/>
            <person name="Dooley K."/>
            <person name="Dooley E."/>
            <person name="Doricent M."/>
            <person name="Dorje P."/>
            <person name="Dorjee K."/>
            <person name="Dupes A."/>
            <person name="Elong R."/>
            <person name="Falk J."/>
            <person name="Farina A."/>
            <person name="Faro S."/>
            <person name="Ferguson D."/>
            <person name="Fisher S."/>
            <person name="Foley C.D."/>
            <person name="Franke A."/>
            <person name="Friedrich D."/>
            <person name="Gadbois L."/>
            <person name="Gearin G."/>
            <person name="Gearin C.R."/>
            <person name="Giannoukos G."/>
            <person name="Goode T."/>
            <person name="Graham J."/>
            <person name="Grandbois E."/>
            <person name="Grewal S."/>
            <person name="Gyaltsen K."/>
            <person name="Hafez N."/>
            <person name="Hagos B."/>
            <person name="Hall J."/>
            <person name="Henson C."/>
            <person name="Hollinger A."/>
            <person name="Honan T."/>
            <person name="Huard M.D."/>
            <person name="Hughes L."/>
            <person name="Hurhula B."/>
            <person name="Husby M.E."/>
            <person name="Kamat A."/>
            <person name="Kanga B."/>
            <person name="Kashin S."/>
            <person name="Khazanovich D."/>
            <person name="Kisner P."/>
            <person name="Lance K."/>
            <person name="Lara M."/>
            <person name="Lee W."/>
            <person name="Lennon N."/>
            <person name="Letendre F."/>
            <person name="LeVine R."/>
            <person name="Lipovsky A."/>
            <person name="Liu X."/>
            <person name="Liu J."/>
            <person name="Liu S."/>
            <person name="Lokyitsang T."/>
            <person name="Lokyitsang Y."/>
            <person name="Lubonja R."/>
            <person name="Lui A."/>
            <person name="MacDonald P."/>
            <person name="Magnisalis V."/>
            <person name="Maru K."/>
            <person name="Matthews C."/>
            <person name="McCusker W."/>
            <person name="McDonough S."/>
            <person name="Mehta T."/>
            <person name="Meldrim J."/>
            <person name="Meneus L."/>
            <person name="Mihai O."/>
            <person name="Mihalev A."/>
            <person name="Mihova T."/>
            <person name="Mittelman R."/>
            <person name="Mlenga V."/>
            <person name="Montmayeur A."/>
            <person name="Mulrain L."/>
            <person name="Navidi A."/>
            <person name="Naylor J."/>
            <person name="Negash T."/>
            <person name="Nguyen T."/>
            <person name="Nguyen N."/>
            <person name="Nicol R."/>
            <person name="Norbu C."/>
            <person name="Norbu N."/>
            <person name="Novod N."/>
            <person name="O'Neill B."/>
            <person name="Osman S."/>
            <person name="Markiewicz E."/>
            <person name="Oyono O.L."/>
            <person name="Patti C."/>
            <person name="Phunkhang P."/>
            <person name="Pierre F."/>
            <person name="Priest M."/>
            <person name="Raghuraman S."/>
            <person name="Rege F."/>
            <person name="Reyes R."/>
            <person name="Rise C."/>
            <person name="Rogov P."/>
            <person name="Ross K."/>
            <person name="Ryan E."/>
            <person name="Settipalli S."/>
            <person name="Shea T."/>
            <person name="Sherpa N."/>
            <person name="Shi L."/>
            <person name="Shih D."/>
            <person name="Sparrow T."/>
            <person name="Spaulding J."/>
            <person name="Stalker J."/>
            <person name="Stange-Thomann N."/>
            <person name="Stavropoulos S."/>
            <person name="Stone C."/>
            <person name="Strader C."/>
            <person name="Tesfaye S."/>
            <person name="Thomson T."/>
            <person name="Thoulutsang Y."/>
            <person name="Thoulutsang D."/>
            <person name="Topham K."/>
            <person name="Topping I."/>
            <person name="Tsamla T."/>
            <person name="Vassiliev H."/>
            <person name="Vo A."/>
            <person name="Wangchuk T."/>
            <person name="Wangdi T."/>
            <person name="Weiand M."/>
            <person name="Wilkinson J."/>
            <person name="Wilson A."/>
            <person name="Yadav S."/>
            <person name="Young G."/>
            <person name="Yu Q."/>
            <person name="Zembek L."/>
            <person name="Zhong D."/>
            <person name="Zimmer A."/>
            <person name="Zwirko Z."/>
            <person name="Jaffe D.B."/>
            <person name="Alvarez P."/>
            <person name="Brockman W."/>
            <person name="Butler J."/>
            <person name="Chin C."/>
            <person name="Gnerre S."/>
            <person name="MacCallum I."/>
            <person name="Graves J.A."/>
            <person name="Ponting C.P."/>
            <person name="Breen M."/>
            <person name="Samollow P.B."/>
            <person name="Lander E.S."/>
            <person name="Lindblad-Toh K."/>
        </authorList>
    </citation>
    <scope>NUCLEOTIDE SEQUENCE [LARGE SCALE GENOMIC DNA]</scope>
</reference>
<dbReference type="HOGENOM" id="CLU_091032_0_0_1"/>
<keyword evidence="2" id="KW-1133">Transmembrane helix</keyword>
<proteinExistence type="predicted"/>
<keyword evidence="2" id="KW-0812">Transmembrane</keyword>
<sequence>MASDAHSWLDKVHENPPNPYRQSNAGPSNFSHPPGPVNMAKQPSVGQYTQINSHQTQSTIHAANSVKEPSDLRFKEFGKPLGVKSTLGMNIASAICALVGIILLLIDMILNGGIINQNYWAKVSGQGISAMLVVFSLLELSINGKTSGFIMEMLMNKDLPVTVMLNVYAASSYIPDTSTGAVGWHSR</sequence>
<accession>F6UJ77</accession>
<dbReference type="Bgee" id="ENSMODG00000025545">
    <property type="expression patterns" value="Expressed in adult mammalian kidney and 1 other cell type or tissue"/>
</dbReference>
<reference evidence="3" key="3">
    <citation type="submission" date="2025-09" db="UniProtKB">
        <authorList>
            <consortium name="Ensembl"/>
        </authorList>
    </citation>
    <scope>IDENTIFICATION</scope>
</reference>
<dbReference type="Proteomes" id="UP000002280">
    <property type="component" value="Chromosome 5"/>
</dbReference>
<name>F6UJ77_MONDO</name>
<feature type="transmembrane region" description="Helical" evidence="2">
    <location>
        <begin position="87"/>
        <end position="106"/>
    </location>
</feature>
<feature type="compositionally biased region" description="Polar residues" evidence="1">
    <location>
        <begin position="20"/>
        <end position="31"/>
    </location>
</feature>
<dbReference type="AlphaFoldDB" id="F6UJ77"/>
<organism evidence="3 4">
    <name type="scientific">Monodelphis domestica</name>
    <name type="common">Gray short-tailed opossum</name>
    <dbReference type="NCBI Taxonomy" id="13616"/>
    <lineage>
        <taxon>Eukaryota</taxon>
        <taxon>Metazoa</taxon>
        <taxon>Chordata</taxon>
        <taxon>Craniata</taxon>
        <taxon>Vertebrata</taxon>
        <taxon>Euteleostomi</taxon>
        <taxon>Mammalia</taxon>
        <taxon>Metatheria</taxon>
        <taxon>Didelphimorphia</taxon>
        <taxon>Didelphidae</taxon>
        <taxon>Monodelphis</taxon>
    </lineage>
</organism>